<dbReference type="EMBL" id="JAAGME010000364">
    <property type="protein sequence ID" value="NEB67233.1"/>
    <property type="molecule type" value="Genomic_DNA"/>
</dbReference>
<feature type="non-terminal residue" evidence="2">
    <location>
        <position position="78"/>
    </location>
</feature>
<reference evidence="2 3" key="1">
    <citation type="submission" date="2020-01" db="EMBL/GenBank/DDBJ databases">
        <title>Insect and environment-associated Actinomycetes.</title>
        <authorList>
            <person name="Currrie C."/>
            <person name="Chevrette M."/>
            <person name="Carlson C."/>
            <person name="Stubbendieck R."/>
            <person name="Wendt-Pienkowski E."/>
        </authorList>
    </citation>
    <scope>NUCLEOTIDE SEQUENCE [LARGE SCALE GENOMIC DNA]</scope>
    <source>
        <strain evidence="2 3">SID14438</strain>
    </source>
</reference>
<name>A0A6N9V3K6_STRMI</name>
<gene>
    <name evidence="2" type="ORF">G3I39_09245</name>
</gene>
<feature type="non-terminal residue" evidence="2">
    <location>
        <position position="1"/>
    </location>
</feature>
<evidence type="ECO:0000313" key="3">
    <source>
        <dbReference type="Proteomes" id="UP000471648"/>
    </source>
</evidence>
<protein>
    <submittedName>
        <fullName evidence="2">Uncharacterized protein</fullName>
    </submittedName>
</protein>
<dbReference type="Proteomes" id="UP000471648">
    <property type="component" value="Unassembled WGS sequence"/>
</dbReference>
<sequence length="78" mass="8046">GEDNRLSTSRAVAALWVLLTAYAVLVLAGRLAFASGAEERDTLIAGLDLARGAGLVTVLAVTCAVAVVVRRVVAVRVQ</sequence>
<feature type="transmembrane region" description="Helical" evidence="1">
    <location>
        <begin position="53"/>
        <end position="73"/>
    </location>
</feature>
<keyword evidence="1" id="KW-0472">Membrane</keyword>
<comment type="caution">
    <text evidence="2">The sequence shown here is derived from an EMBL/GenBank/DDBJ whole genome shotgun (WGS) entry which is preliminary data.</text>
</comment>
<evidence type="ECO:0000256" key="1">
    <source>
        <dbReference type="SAM" id="Phobius"/>
    </source>
</evidence>
<organism evidence="2 3">
    <name type="scientific">Streptomyces microflavus</name>
    <name type="common">Streptomyces lipmanii</name>
    <dbReference type="NCBI Taxonomy" id="1919"/>
    <lineage>
        <taxon>Bacteria</taxon>
        <taxon>Bacillati</taxon>
        <taxon>Actinomycetota</taxon>
        <taxon>Actinomycetes</taxon>
        <taxon>Kitasatosporales</taxon>
        <taxon>Streptomycetaceae</taxon>
        <taxon>Streptomyces</taxon>
    </lineage>
</organism>
<dbReference type="AlphaFoldDB" id="A0A6N9V3K6"/>
<keyword evidence="1" id="KW-0812">Transmembrane</keyword>
<feature type="transmembrane region" description="Helical" evidence="1">
    <location>
        <begin position="12"/>
        <end position="33"/>
    </location>
</feature>
<evidence type="ECO:0000313" key="2">
    <source>
        <dbReference type="EMBL" id="NEB67233.1"/>
    </source>
</evidence>
<keyword evidence="1" id="KW-1133">Transmembrane helix</keyword>
<proteinExistence type="predicted"/>
<accession>A0A6N9V3K6</accession>